<feature type="compositionally biased region" description="Polar residues" evidence="1">
    <location>
        <begin position="1"/>
        <end position="19"/>
    </location>
</feature>
<sequence length="108" mass="11062">MSASSSGDCATIDATSPATAQAQAQVRTILTTTAGHVDRGHSPLGGYGVIDAPAAIGAAARPSADRTEPVGCQGEGHLGPPGGTSKTKHPRWRRTWWRSGAARRRSGC</sequence>
<comment type="caution">
    <text evidence="2">The sequence shown here is derived from an EMBL/GenBank/DDBJ whole genome shotgun (WGS) entry which is preliminary data.</text>
</comment>
<evidence type="ECO:0000256" key="1">
    <source>
        <dbReference type="SAM" id="MobiDB-lite"/>
    </source>
</evidence>
<feature type="compositionally biased region" description="Gly residues" evidence="1">
    <location>
        <begin position="73"/>
        <end position="82"/>
    </location>
</feature>
<proteinExistence type="predicted"/>
<evidence type="ECO:0000313" key="3">
    <source>
        <dbReference type="Proteomes" id="UP000661025"/>
    </source>
</evidence>
<accession>A0A927L9H0</accession>
<name>A0A927L9H0_9ACTN</name>
<dbReference type="EMBL" id="JACYXT010000016">
    <property type="protein sequence ID" value="MBD9727563.1"/>
    <property type="molecule type" value="Genomic_DNA"/>
</dbReference>
<evidence type="ECO:0000313" key="2">
    <source>
        <dbReference type="EMBL" id="MBD9727563.1"/>
    </source>
</evidence>
<protein>
    <submittedName>
        <fullName evidence="2">Uncharacterized protein</fullName>
    </submittedName>
</protein>
<feature type="compositionally biased region" description="Basic residues" evidence="1">
    <location>
        <begin position="86"/>
        <end position="108"/>
    </location>
</feature>
<gene>
    <name evidence="2" type="ORF">IHE70_31135</name>
</gene>
<dbReference type="AlphaFoldDB" id="A0A927L9H0"/>
<organism evidence="2 3">
    <name type="scientific">Streptomyces caniscabiei</name>
    <dbReference type="NCBI Taxonomy" id="2746961"/>
    <lineage>
        <taxon>Bacteria</taxon>
        <taxon>Bacillati</taxon>
        <taxon>Actinomycetota</taxon>
        <taxon>Actinomycetes</taxon>
        <taxon>Kitasatosporales</taxon>
        <taxon>Streptomycetaceae</taxon>
        <taxon>Streptomyces</taxon>
    </lineage>
</organism>
<feature type="region of interest" description="Disordered" evidence="1">
    <location>
        <begin position="1"/>
        <end position="20"/>
    </location>
</feature>
<dbReference type="GeneID" id="79931481"/>
<dbReference type="Proteomes" id="UP000661025">
    <property type="component" value="Unassembled WGS sequence"/>
</dbReference>
<feature type="region of interest" description="Disordered" evidence="1">
    <location>
        <begin position="59"/>
        <end position="108"/>
    </location>
</feature>
<reference evidence="2" key="1">
    <citation type="submission" date="2020-09" db="EMBL/GenBank/DDBJ databases">
        <title>Streptomyces canutascabiei sp. nov., which causes potato common scab and is distributed across the world.</title>
        <authorList>
            <person name="Nguyen H.P."/>
            <person name="Weisberg A.J."/>
            <person name="Chang J.H."/>
            <person name="Clarke C.R."/>
        </authorList>
    </citation>
    <scope>NUCLEOTIDE SEQUENCE</scope>
    <source>
        <strain evidence="2">ID-01-6.2a</strain>
    </source>
</reference>
<dbReference type="RefSeq" id="WP_192364080.1">
    <property type="nucleotide sequence ID" value="NZ_CP119182.1"/>
</dbReference>